<evidence type="ECO:0000256" key="2">
    <source>
        <dbReference type="ARBA" id="ARBA00022676"/>
    </source>
</evidence>
<keyword evidence="6" id="KW-1185">Reference proteome</keyword>
<dbReference type="InterPro" id="IPR029044">
    <property type="entry name" value="Nucleotide-diphossugar_trans"/>
</dbReference>
<keyword evidence="2" id="KW-0328">Glycosyltransferase</keyword>
<evidence type="ECO:0000256" key="1">
    <source>
        <dbReference type="ARBA" id="ARBA00006739"/>
    </source>
</evidence>
<keyword evidence="3 5" id="KW-0808">Transferase</keyword>
<dbReference type="PANTHER" id="PTHR43179">
    <property type="entry name" value="RHAMNOSYLTRANSFERASE WBBL"/>
    <property type="match status" value="1"/>
</dbReference>
<accession>A0A918TJC6</accession>
<comment type="caution">
    <text evidence="5">The sequence shown here is derived from an EMBL/GenBank/DDBJ whole genome shotgun (WGS) entry which is preliminary data.</text>
</comment>
<dbReference type="Proteomes" id="UP000638981">
    <property type="component" value="Unassembled WGS sequence"/>
</dbReference>
<evidence type="ECO:0000313" key="6">
    <source>
        <dbReference type="Proteomes" id="UP000638981"/>
    </source>
</evidence>
<gene>
    <name evidence="5" type="ORF">GCM10007315_09860</name>
</gene>
<proteinExistence type="inferred from homology"/>
<dbReference type="PANTHER" id="PTHR43179:SF12">
    <property type="entry name" value="GALACTOFURANOSYLTRANSFERASE GLFT2"/>
    <property type="match status" value="1"/>
</dbReference>
<sequence>MSEPVLAAVVVTYNRLAQLQITIERLLAEPVDHLVVVDNGSNDGSREWLWSLHDPRLTLIEPKENGGGAMGFEIGMKAAVDRFDPDWLVIMDDDARPRAGTLARFKAAVPEADAVAGAVFYPGGGLVEMNRPWVNPFASARSFWKALTGGRGGFHVSDAAYAPEAGQSAIDGASFVGLFLSRRAVELAGYPDGRLFIYGDDVLYTLSLAKRGGRTLFDPALVFDHDCAQAAPGEIWRPLWKTYYLHRNRWFVYRLAAGPVLFWPLMALMVPKWFWNARRLQGEERVIYRRLLKLALSDAWKGQRHRPHAQILALAAG</sequence>
<feature type="domain" description="Glycosyltransferase 2-like" evidence="4">
    <location>
        <begin position="9"/>
        <end position="138"/>
    </location>
</feature>
<evidence type="ECO:0000313" key="5">
    <source>
        <dbReference type="EMBL" id="GHC49681.1"/>
    </source>
</evidence>
<reference evidence="5" key="1">
    <citation type="journal article" date="2014" name="Int. J. Syst. Evol. Microbiol.">
        <title>Complete genome sequence of Corynebacterium casei LMG S-19264T (=DSM 44701T), isolated from a smear-ripened cheese.</title>
        <authorList>
            <consortium name="US DOE Joint Genome Institute (JGI-PGF)"/>
            <person name="Walter F."/>
            <person name="Albersmeier A."/>
            <person name="Kalinowski J."/>
            <person name="Ruckert C."/>
        </authorList>
    </citation>
    <scope>NUCLEOTIDE SEQUENCE</scope>
    <source>
        <strain evidence="5">KCTC 23310</strain>
    </source>
</reference>
<evidence type="ECO:0000256" key="3">
    <source>
        <dbReference type="ARBA" id="ARBA00022679"/>
    </source>
</evidence>
<dbReference type="Pfam" id="PF00535">
    <property type="entry name" value="Glycos_transf_2"/>
    <property type="match status" value="1"/>
</dbReference>
<dbReference type="RefSeq" id="WP_229804511.1">
    <property type="nucleotide sequence ID" value="NZ_BMYJ01000002.1"/>
</dbReference>
<protein>
    <submittedName>
        <fullName evidence="5">Glycosyl transferase</fullName>
    </submittedName>
</protein>
<dbReference type="Gene3D" id="3.90.550.10">
    <property type="entry name" value="Spore Coat Polysaccharide Biosynthesis Protein SpsA, Chain A"/>
    <property type="match status" value="1"/>
</dbReference>
<organism evidence="5 6">
    <name type="scientific">Neogemmobacter tilapiae</name>
    <dbReference type="NCBI Taxonomy" id="875041"/>
    <lineage>
        <taxon>Bacteria</taxon>
        <taxon>Pseudomonadati</taxon>
        <taxon>Pseudomonadota</taxon>
        <taxon>Alphaproteobacteria</taxon>
        <taxon>Rhodobacterales</taxon>
        <taxon>Paracoccaceae</taxon>
        <taxon>Neogemmobacter</taxon>
    </lineage>
</organism>
<reference evidence="5" key="2">
    <citation type="submission" date="2020-09" db="EMBL/GenBank/DDBJ databases">
        <authorList>
            <person name="Sun Q."/>
            <person name="Kim S."/>
        </authorList>
    </citation>
    <scope>NUCLEOTIDE SEQUENCE</scope>
    <source>
        <strain evidence="5">KCTC 23310</strain>
    </source>
</reference>
<dbReference type="SUPFAM" id="SSF53448">
    <property type="entry name" value="Nucleotide-diphospho-sugar transferases"/>
    <property type="match status" value="1"/>
</dbReference>
<dbReference type="EMBL" id="BMYJ01000002">
    <property type="protein sequence ID" value="GHC49681.1"/>
    <property type="molecule type" value="Genomic_DNA"/>
</dbReference>
<dbReference type="InterPro" id="IPR001173">
    <property type="entry name" value="Glyco_trans_2-like"/>
</dbReference>
<name>A0A918TJC6_9RHOB</name>
<comment type="similarity">
    <text evidence="1">Belongs to the glycosyltransferase 2 family.</text>
</comment>
<evidence type="ECO:0000259" key="4">
    <source>
        <dbReference type="Pfam" id="PF00535"/>
    </source>
</evidence>
<dbReference type="AlphaFoldDB" id="A0A918TJC6"/>
<dbReference type="GO" id="GO:0016757">
    <property type="term" value="F:glycosyltransferase activity"/>
    <property type="evidence" value="ECO:0007669"/>
    <property type="project" value="UniProtKB-KW"/>
</dbReference>